<feature type="transmembrane region" description="Helical" evidence="1">
    <location>
        <begin position="109"/>
        <end position="133"/>
    </location>
</feature>
<dbReference type="AlphaFoldDB" id="A0A7G5IF34"/>
<keyword evidence="1" id="KW-0812">Transmembrane</keyword>
<dbReference type="EMBL" id="CP059851">
    <property type="protein sequence ID" value="QMW21976.1"/>
    <property type="molecule type" value="Genomic_DNA"/>
</dbReference>
<keyword evidence="1" id="KW-0472">Membrane</keyword>
<feature type="transmembrane region" description="Helical" evidence="1">
    <location>
        <begin position="7"/>
        <end position="25"/>
    </location>
</feature>
<accession>A0A7G5IF34</accession>
<evidence type="ECO:0000313" key="3">
    <source>
        <dbReference type="Proteomes" id="UP000515292"/>
    </source>
</evidence>
<dbReference type="Proteomes" id="UP000515292">
    <property type="component" value="Chromosome"/>
</dbReference>
<protein>
    <submittedName>
        <fullName evidence="2">Uncharacterized protein</fullName>
    </submittedName>
</protein>
<organism evidence="2 3">
    <name type="scientific">Sandaracinobacteroides saxicola</name>
    <dbReference type="NCBI Taxonomy" id="2759707"/>
    <lineage>
        <taxon>Bacteria</taxon>
        <taxon>Pseudomonadati</taxon>
        <taxon>Pseudomonadota</taxon>
        <taxon>Alphaproteobacteria</taxon>
        <taxon>Sphingomonadales</taxon>
        <taxon>Sphingosinicellaceae</taxon>
        <taxon>Sandaracinobacteroides</taxon>
    </lineage>
</organism>
<sequence>MTRILKLVYVAAIAYVLLTFLQDAINPNVIFFERIGSKSSDLKAIGWIISALFPIMLSIIIWKLIDDSRFHWILHVLFFPCAFMIYHVGASILFFAAGVPDGDSIEGYALLPAFAVLLLTSLVHGAALVAWCVMRMRRRSKTE</sequence>
<evidence type="ECO:0000256" key="1">
    <source>
        <dbReference type="SAM" id="Phobius"/>
    </source>
</evidence>
<evidence type="ECO:0000313" key="2">
    <source>
        <dbReference type="EMBL" id="QMW21976.1"/>
    </source>
</evidence>
<feature type="transmembrane region" description="Helical" evidence="1">
    <location>
        <begin position="72"/>
        <end position="97"/>
    </location>
</feature>
<proteinExistence type="predicted"/>
<dbReference type="RefSeq" id="WP_182294822.1">
    <property type="nucleotide sequence ID" value="NZ_CP059851.1"/>
</dbReference>
<gene>
    <name evidence="2" type="ORF">H3309_11380</name>
</gene>
<dbReference type="KEGG" id="sand:H3309_11380"/>
<keyword evidence="1" id="KW-1133">Transmembrane helix</keyword>
<reference evidence="2 3" key="1">
    <citation type="submission" date="2020-07" db="EMBL/GenBank/DDBJ databases">
        <title>Complete genome sequence for Sandaracinobacter sp. M6.</title>
        <authorList>
            <person name="Tang Y."/>
            <person name="Liu Q."/>
            <person name="Guo Z."/>
            <person name="Lei P."/>
            <person name="Huang B."/>
        </authorList>
    </citation>
    <scope>NUCLEOTIDE SEQUENCE [LARGE SCALE GENOMIC DNA]</scope>
    <source>
        <strain evidence="2 3">M6</strain>
    </source>
</reference>
<name>A0A7G5IF34_9SPHN</name>
<feature type="transmembrane region" description="Helical" evidence="1">
    <location>
        <begin position="45"/>
        <end position="65"/>
    </location>
</feature>
<keyword evidence="3" id="KW-1185">Reference proteome</keyword>